<dbReference type="InterPro" id="IPR003959">
    <property type="entry name" value="ATPase_AAA_core"/>
</dbReference>
<evidence type="ECO:0000313" key="3">
    <source>
        <dbReference type="Proteomes" id="UP000544222"/>
    </source>
</evidence>
<reference evidence="2 3" key="1">
    <citation type="submission" date="2020-08" db="EMBL/GenBank/DDBJ databases">
        <title>Genomic Encyclopedia of Type Strains, Phase IV (KMG-IV): sequencing the most valuable type-strain genomes for metagenomic binning, comparative biology and taxonomic classification.</title>
        <authorList>
            <person name="Goeker M."/>
        </authorList>
    </citation>
    <scope>NUCLEOTIDE SEQUENCE [LARGE SCALE GENOMIC DNA]</scope>
    <source>
        <strain evidence="2 3">DSM 27471</strain>
    </source>
</reference>
<evidence type="ECO:0000259" key="1">
    <source>
        <dbReference type="Pfam" id="PF13304"/>
    </source>
</evidence>
<accession>A0A7W5DRM0</accession>
<evidence type="ECO:0000313" key="2">
    <source>
        <dbReference type="EMBL" id="MBB3187796.1"/>
    </source>
</evidence>
<keyword evidence="3" id="KW-1185">Reference proteome</keyword>
<proteinExistence type="predicted"/>
<dbReference type="SUPFAM" id="SSF52540">
    <property type="entry name" value="P-loop containing nucleoside triphosphate hydrolases"/>
    <property type="match status" value="1"/>
</dbReference>
<dbReference type="EMBL" id="JACHYB010000002">
    <property type="protein sequence ID" value="MBB3187796.1"/>
    <property type="molecule type" value="Genomic_DNA"/>
</dbReference>
<dbReference type="RefSeq" id="WP_183413626.1">
    <property type="nucleotide sequence ID" value="NZ_JACHYB010000002.1"/>
</dbReference>
<dbReference type="InterPro" id="IPR014555">
    <property type="entry name" value="RecF-like"/>
</dbReference>
<feature type="domain" description="ATPase AAA-type core" evidence="1">
    <location>
        <begin position="47"/>
        <end position="376"/>
    </location>
</feature>
<protein>
    <recommendedName>
        <fullName evidence="1">ATPase AAA-type core domain-containing protein</fullName>
    </recommendedName>
</protein>
<dbReference type="PANTHER" id="PTHR40396:SF1">
    <property type="entry name" value="ATPASE AAA-TYPE CORE DOMAIN-CONTAINING PROTEIN"/>
    <property type="match status" value="1"/>
</dbReference>
<comment type="caution">
    <text evidence="2">The sequence shown here is derived from an EMBL/GenBank/DDBJ whole genome shotgun (WGS) entry which is preliminary data.</text>
</comment>
<dbReference type="AlphaFoldDB" id="A0A7W5DRM0"/>
<name>A0A7W5DRM0_9PORP</name>
<dbReference type="Pfam" id="PF13304">
    <property type="entry name" value="AAA_21"/>
    <property type="match status" value="1"/>
</dbReference>
<dbReference type="PIRSF" id="PIRSF029347">
    <property type="entry name" value="RecF"/>
    <property type="match status" value="1"/>
</dbReference>
<organism evidence="2 3">
    <name type="scientific">Microbacter margulisiae</name>
    <dbReference type="NCBI Taxonomy" id="1350067"/>
    <lineage>
        <taxon>Bacteria</taxon>
        <taxon>Pseudomonadati</taxon>
        <taxon>Bacteroidota</taxon>
        <taxon>Bacteroidia</taxon>
        <taxon>Bacteroidales</taxon>
        <taxon>Porphyromonadaceae</taxon>
        <taxon>Microbacter</taxon>
    </lineage>
</organism>
<dbReference type="Gene3D" id="3.40.50.300">
    <property type="entry name" value="P-loop containing nucleotide triphosphate hydrolases"/>
    <property type="match status" value="1"/>
</dbReference>
<gene>
    <name evidence="2" type="ORF">FHX64_001994</name>
</gene>
<dbReference type="GO" id="GO:0005524">
    <property type="term" value="F:ATP binding"/>
    <property type="evidence" value="ECO:0007669"/>
    <property type="project" value="InterPro"/>
</dbReference>
<dbReference type="GO" id="GO:0016887">
    <property type="term" value="F:ATP hydrolysis activity"/>
    <property type="evidence" value="ECO:0007669"/>
    <property type="project" value="InterPro"/>
</dbReference>
<sequence>MLLRLKIKNFLSFFEETTFDMFPNPKRTSFPNHIYDEMTVPLLKQAAIYGANGSGKSNFIKAISFIKSFVTNEDFLKNVDLEDYIFQLTSAKETVIYFEIEFFIKKKYFVYELEIEKQAIRETLSHSGLGKTPDKILFKRNGAAITSAYVGNESSAKQLLSMNPLASLFPLNQKFPVLTHEDVKLAFDWFAGKLEIVTINSTIPTMIELMSNQTALLRLTNEIFENIGVGIDAVKIAETPFDQWMTHHSNANELHQMMETDPLKPNTGITKIENNRNVFSVLLKNGVKTVQELIFEQLGQSGFKKEMKISAQSDGTVRLLVLIPAIYEAINQQKVIFVDEIDNSIHPNLMFSLLQFYGAHASKGQLIYTTHTTRLINQQELLRPDEIWLTEKENGNSKMYSINNFKIHNTINLENGYLDGRYGAVPQIGEFQS</sequence>
<dbReference type="Proteomes" id="UP000544222">
    <property type="component" value="Unassembled WGS sequence"/>
</dbReference>
<dbReference type="PANTHER" id="PTHR40396">
    <property type="entry name" value="ATPASE-LIKE PROTEIN"/>
    <property type="match status" value="1"/>
</dbReference>
<dbReference type="InterPro" id="IPR027417">
    <property type="entry name" value="P-loop_NTPase"/>
</dbReference>